<accession>A0AAW1UVI1</accession>
<organism evidence="1 2">
    <name type="scientific">Henosepilachna vigintioctopunctata</name>
    <dbReference type="NCBI Taxonomy" id="420089"/>
    <lineage>
        <taxon>Eukaryota</taxon>
        <taxon>Metazoa</taxon>
        <taxon>Ecdysozoa</taxon>
        <taxon>Arthropoda</taxon>
        <taxon>Hexapoda</taxon>
        <taxon>Insecta</taxon>
        <taxon>Pterygota</taxon>
        <taxon>Neoptera</taxon>
        <taxon>Endopterygota</taxon>
        <taxon>Coleoptera</taxon>
        <taxon>Polyphaga</taxon>
        <taxon>Cucujiformia</taxon>
        <taxon>Coccinelloidea</taxon>
        <taxon>Coccinellidae</taxon>
        <taxon>Epilachninae</taxon>
        <taxon>Epilachnini</taxon>
        <taxon>Henosepilachna</taxon>
    </lineage>
</organism>
<protein>
    <submittedName>
        <fullName evidence="1">Uncharacterized protein</fullName>
    </submittedName>
</protein>
<dbReference type="AlphaFoldDB" id="A0AAW1UVI1"/>
<gene>
    <name evidence="1" type="ORF">WA026_002044</name>
</gene>
<sequence>MNIVSEDAFKFLGGALKCDSVMDEVKLLDKAEVHEKTRKVGKKNHFKGRKPIPYAASKHMKIENNPANLAISADNSKKIKCRELDKHG</sequence>
<proteinExistence type="predicted"/>
<dbReference type="Proteomes" id="UP001431783">
    <property type="component" value="Unassembled WGS sequence"/>
</dbReference>
<keyword evidence="2" id="KW-1185">Reference proteome</keyword>
<name>A0AAW1UVI1_9CUCU</name>
<dbReference type="EMBL" id="JARQZJ010000091">
    <property type="protein sequence ID" value="KAK9883846.1"/>
    <property type="molecule type" value="Genomic_DNA"/>
</dbReference>
<evidence type="ECO:0000313" key="1">
    <source>
        <dbReference type="EMBL" id="KAK9883846.1"/>
    </source>
</evidence>
<reference evidence="1 2" key="1">
    <citation type="submission" date="2023-03" db="EMBL/GenBank/DDBJ databases">
        <title>Genome insight into feeding habits of ladybird beetles.</title>
        <authorList>
            <person name="Li H.-S."/>
            <person name="Huang Y.-H."/>
            <person name="Pang H."/>
        </authorList>
    </citation>
    <scope>NUCLEOTIDE SEQUENCE [LARGE SCALE GENOMIC DNA]</scope>
    <source>
        <strain evidence="1">SYSU_2023b</strain>
        <tissue evidence="1">Whole body</tissue>
    </source>
</reference>
<comment type="caution">
    <text evidence="1">The sequence shown here is derived from an EMBL/GenBank/DDBJ whole genome shotgun (WGS) entry which is preliminary data.</text>
</comment>
<evidence type="ECO:0000313" key="2">
    <source>
        <dbReference type="Proteomes" id="UP001431783"/>
    </source>
</evidence>